<dbReference type="Proteomes" id="UP001224622">
    <property type="component" value="Unassembled WGS sequence"/>
</dbReference>
<keyword evidence="1" id="KW-0805">Transcription regulation</keyword>
<feature type="DNA-binding region" description="H-T-H motif" evidence="4">
    <location>
        <begin position="33"/>
        <end position="52"/>
    </location>
</feature>
<evidence type="ECO:0000313" key="7">
    <source>
        <dbReference type="Proteomes" id="UP001224622"/>
    </source>
</evidence>
<dbReference type="SUPFAM" id="SSF46689">
    <property type="entry name" value="Homeodomain-like"/>
    <property type="match status" value="1"/>
</dbReference>
<dbReference type="AlphaFoldDB" id="A0AAJ1YAH8"/>
<dbReference type="RefSeq" id="WP_309046803.1">
    <property type="nucleotide sequence ID" value="NZ_JAVIGA010000003.1"/>
</dbReference>
<keyword evidence="3" id="KW-0804">Transcription</keyword>
<dbReference type="Pfam" id="PF16925">
    <property type="entry name" value="TetR_C_13"/>
    <property type="match status" value="1"/>
</dbReference>
<feature type="domain" description="HTH tetR-type" evidence="5">
    <location>
        <begin position="10"/>
        <end position="70"/>
    </location>
</feature>
<evidence type="ECO:0000256" key="3">
    <source>
        <dbReference type="ARBA" id="ARBA00023163"/>
    </source>
</evidence>
<dbReference type="Gene3D" id="1.10.357.10">
    <property type="entry name" value="Tetracycline Repressor, domain 2"/>
    <property type="match status" value="1"/>
</dbReference>
<sequence>MKKNIGRPREFHPQDFLDASLSVFWMKGFNATSIADLMKASGLASASIYKLYPDKRSIFLAALTQYMNDGLSRMEKRACEQNPEKALRETLDYCALLSTDEDGMRGCFTIAAASELIPGDKDICEKVSYMFSGIKKNLMSIIKQGQEKGVFRLDVKAEVMAESLFMMLEGMRVYGKVKPDFSCLRQANEFIMMSVLKTG</sequence>
<gene>
    <name evidence="6" type="ORF">RDT67_05175</name>
</gene>
<dbReference type="InterPro" id="IPR009057">
    <property type="entry name" value="Homeodomain-like_sf"/>
</dbReference>
<dbReference type="EMBL" id="JAVIGA010000003">
    <property type="protein sequence ID" value="MDQ9125822.1"/>
    <property type="molecule type" value="Genomic_DNA"/>
</dbReference>
<evidence type="ECO:0000259" key="5">
    <source>
        <dbReference type="PROSITE" id="PS50977"/>
    </source>
</evidence>
<keyword evidence="2 4" id="KW-0238">DNA-binding</keyword>
<dbReference type="Gene3D" id="1.10.10.60">
    <property type="entry name" value="Homeodomain-like"/>
    <property type="match status" value="1"/>
</dbReference>
<evidence type="ECO:0000313" key="6">
    <source>
        <dbReference type="EMBL" id="MDQ9125822.1"/>
    </source>
</evidence>
<evidence type="ECO:0000256" key="1">
    <source>
        <dbReference type="ARBA" id="ARBA00023015"/>
    </source>
</evidence>
<protein>
    <submittedName>
        <fullName evidence="6">TetR/AcrR family transcriptional regulator</fullName>
    </submittedName>
</protein>
<dbReference type="PROSITE" id="PS50977">
    <property type="entry name" value="HTH_TETR_2"/>
    <property type="match status" value="1"/>
</dbReference>
<dbReference type="PANTHER" id="PTHR47506:SF10">
    <property type="entry name" value="TRANSCRIPTIONAL REGULATORY PROTEIN"/>
    <property type="match status" value="1"/>
</dbReference>
<dbReference type="GO" id="GO:0003677">
    <property type="term" value="F:DNA binding"/>
    <property type="evidence" value="ECO:0007669"/>
    <property type="project" value="UniProtKB-UniRule"/>
</dbReference>
<dbReference type="SUPFAM" id="SSF48498">
    <property type="entry name" value="Tetracyclin repressor-like, C-terminal domain"/>
    <property type="match status" value="1"/>
</dbReference>
<evidence type="ECO:0000256" key="2">
    <source>
        <dbReference type="ARBA" id="ARBA00023125"/>
    </source>
</evidence>
<proteinExistence type="predicted"/>
<dbReference type="InterPro" id="IPR001647">
    <property type="entry name" value="HTH_TetR"/>
</dbReference>
<dbReference type="InterPro" id="IPR036271">
    <property type="entry name" value="Tet_transcr_reg_TetR-rel_C_sf"/>
</dbReference>
<dbReference type="Pfam" id="PF00440">
    <property type="entry name" value="TetR_N"/>
    <property type="match status" value="1"/>
</dbReference>
<dbReference type="InterPro" id="IPR011075">
    <property type="entry name" value="TetR_C"/>
</dbReference>
<accession>A0AAJ1YAH8</accession>
<evidence type="ECO:0000256" key="4">
    <source>
        <dbReference type="PROSITE-ProRule" id="PRU00335"/>
    </source>
</evidence>
<name>A0AAJ1YAH8_SERFO</name>
<dbReference type="PANTHER" id="PTHR47506">
    <property type="entry name" value="TRANSCRIPTIONAL REGULATORY PROTEIN"/>
    <property type="match status" value="1"/>
</dbReference>
<comment type="caution">
    <text evidence="6">The sequence shown here is derived from an EMBL/GenBank/DDBJ whole genome shotgun (WGS) entry which is preliminary data.</text>
</comment>
<reference evidence="6" key="1">
    <citation type="submission" date="2023-08" db="EMBL/GenBank/DDBJ databases">
        <title>The Comparative Genomic Analysis of Yersiniaceae from Polar Regions.</title>
        <authorList>
            <person name="Goncharov A."/>
            <person name="Aslanov B."/>
            <person name="Kolodzhieva V."/>
            <person name="Azarov D."/>
            <person name="Mochov A."/>
            <person name="Lebedeva E."/>
        </authorList>
    </citation>
    <scope>NUCLEOTIDE SEQUENCE</scope>
    <source>
        <strain evidence="6">Vf</strain>
    </source>
</reference>
<organism evidence="6 7">
    <name type="scientific">Serratia fonticola</name>
    <dbReference type="NCBI Taxonomy" id="47917"/>
    <lineage>
        <taxon>Bacteria</taxon>
        <taxon>Pseudomonadati</taxon>
        <taxon>Pseudomonadota</taxon>
        <taxon>Gammaproteobacteria</taxon>
        <taxon>Enterobacterales</taxon>
        <taxon>Yersiniaceae</taxon>
        <taxon>Serratia</taxon>
    </lineage>
</organism>